<feature type="transmembrane region" description="Helical" evidence="8">
    <location>
        <begin position="127"/>
        <end position="148"/>
    </location>
</feature>
<accession>A0A1L7CF47</accession>
<name>A0A1L7CF47_9CORY</name>
<evidence type="ECO:0000256" key="5">
    <source>
        <dbReference type="ARBA" id="ARBA00022970"/>
    </source>
</evidence>
<keyword evidence="6 8" id="KW-1133">Transmembrane helix</keyword>
<dbReference type="PROSITE" id="PS00218">
    <property type="entry name" value="AMINO_ACID_PERMEASE_1"/>
    <property type="match status" value="1"/>
</dbReference>
<evidence type="ECO:0000256" key="1">
    <source>
        <dbReference type="ARBA" id="ARBA00004141"/>
    </source>
</evidence>
<dbReference type="OrthoDB" id="5297508at2"/>
<evidence type="ECO:0000256" key="3">
    <source>
        <dbReference type="ARBA" id="ARBA00022448"/>
    </source>
</evidence>
<proteinExistence type="inferred from homology"/>
<dbReference type="PANTHER" id="PTHR43495">
    <property type="entry name" value="GABA PERMEASE"/>
    <property type="match status" value="1"/>
</dbReference>
<gene>
    <name evidence="10" type="ORF">CAQU_04740</name>
</gene>
<dbReference type="GO" id="GO:0016020">
    <property type="term" value="C:membrane"/>
    <property type="evidence" value="ECO:0007669"/>
    <property type="project" value="UniProtKB-SubCell"/>
</dbReference>
<evidence type="ECO:0000313" key="10">
    <source>
        <dbReference type="EMBL" id="APT84481.1"/>
    </source>
</evidence>
<evidence type="ECO:0000256" key="8">
    <source>
        <dbReference type="SAM" id="Phobius"/>
    </source>
</evidence>
<evidence type="ECO:0000259" key="9">
    <source>
        <dbReference type="Pfam" id="PF00324"/>
    </source>
</evidence>
<dbReference type="Proteomes" id="UP000185478">
    <property type="component" value="Chromosome"/>
</dbReference>
<feature type="transmembrane region" description="Helical" evidence="8">
    <location>
        <begin position="246"/>
        <end position="265"/>
    </location>
</feature>
<dbReference type="GO" id="GO:0055085">
    <property type="term" value="P:transmembrane transport"/>
    <property type="evidence" value="ECO:0007669"/>
    <property type="project" value="InterPro"/>
</dbReference>
<dbReference type="AlphaFoldDB" id="A0A1L7CF47"/>
<evidence type="ECO:0000256" key="7">
    <source>
        <dbReference type="ARBA" id="ARBA00023136"/>
    </source>
</evidence>
<feature type="transmembrane region" description="Helical" evidence="8">
    <location>
        <begin position="277"/>
        <end position="304"/>
    </location>
</feature>
<dbReference type="FunFam" id="1.20.1740.10:FF:000001">
    <property type="entry name" value="Amino acid permease"/>
    <property type="match status" value="1"/>
</dbReference>
<feature type="transmembrane region" description="Helical" evidence="8">
    <location>
        <begin position="20"/>
        <end position="41"/>
    </location>
</feature>
<dbReference type="STRING" id="1431546.CAQU_04740"/>
<feature type="transmembrane region" description="Helical" evidence="8">
    <location>
        <begin position="160"/>
        <end position="180"/>
    </location>
</feature>
<feature type="domain" description="Amino acid permease/ SLC12A" evidence="9">
    <location>
        <begin position="19"/>
        <end position="432"/>
    </location>
</feature>
<dbReference type="InterPro" id="IPR004841">
    <property type="entry name" value="AA-permease/SLC12A_dom"/>
</dbReference>
<sequence>MTNTKTPNTELGTGLKTRHLTMMGLGSAIGAGLFLGTGVGIQIAGPAVLLAYIFAGAIVVFVMQMLGEMAAVRPASGSFSTYGEMAFGHWAGFMLGWMYWFMLTMVMGAEMTGASAIMGHWFGIEPWIPALVCVILFSIINLAAVGGFGEFEFWFAFIKIAVIAFFLIIGVLLIFGLLPGSEPVGLSNFIGDHGFMPNGIAGVAGGLLAVAFAFGGIEIVTIAAAESDKPAESVKTAIRSTIWRISLFYLGAVLVICFLLPYDMIGAADSAADSPFTIILGMAHIPGVVGFMEAVIVLSLLSAFNAQIYGTSRFVYSLAKRGNAPAVFARTKGDGVPTNAVLLSVFFAFASVALQFSDQKELIGILFNAVGGCLVVIWFMITLAEIRLRPQLEAECNGQMPVKMWGYPVLPWLTVLMLTGLTVLMLFDEASRNQIVAVIVLAVVLAALSFLSPGRKHKDTVVA</sequence>
<keyword evidence="5" id="KW-0029">Amino-acid transport</keyword>
<dbReference type="EMBL" id="CP009245">
    <property type="protein sequence ID" value="APT84481.1"/>
    <property type="molecule type" value="Genomic_DNA"/>
</dbReference>
<evidence type="ECO:0000256" key="2">
    <source>
        <dbReference type="ARBA" id="ARBA00008583"/>
    </source>
</evidence>
<comment type="subcellular location">
    <subcellularLocation>
        <location evidence="1">Membrane</location>
        <topology evidence="1">Multi-pass membrane protein</topology>
    </subcellularLocation>
</comment>
<feature type="transmembrane region" description="Helical" evidence="8">
    <location>
        <begin position="87"/>
        <end position="107"/>
    </location>
</feature>
<protein>
    <submittedName>
        <fullName evidence="10">Amino acid transporter</fullName>
    </submittedName>
</protein>
<dbReference type="GO" id="GO:0006865">
    <property type="term" value="P:amino acid transport"/>
    <property type="evidence" value="ECO:0007669"/>
    <property type="project" value="UniProtKB-KW"/>
</dbReference>
<dbReference type="KEGG" id="caqu:CAQU_04740"/>
<feature type="transmembrane region" description="Helical" evidence="8">
    <location>
        <begin position="200"/>
        <end position="225"/>
    </location>
</feature>
<dbReference type="PANTHER" id="PTHR43495:SF5">
    <property type="entry name" value="GAMMA-AMINOBUTYRIC ACID PERMEASE"/>
    <property type="match status" value="1"/>
</dbReference>
<keyword evidence="7 8" id="KW-0472">Membrane</keyword>
<dbReference type="PIRSF" id="PIRSF006060">
    <property type="entry name" value="AA_transporter"/>
    <property type="match status" value="1"/>
</dbReference>
<evidence type="ECO:0000256" key="6">
    <source>
        <dbReference type="ARBA" id="ARBA00022989"/>
    </source>
</evidence>
<feature type="transmembrane region" description="Helical" evidence="8">
    <location>
        <begin position="340"/>
        <end position="356"/>
    </location>
</feature>
<feature type="transmembrane region" description="Helical" evidence="8">
    <location>
        <begin position="362"/>
        <end position="384"/>
    </location>
</feature>
<comment type="similarity">
    <text evidence="2">Belongs to the amino acid-polyamine-organocation (APC) superfamily. Amino acid transporter (AAT) (TC 2.A.3.1) family.</text>
</comment>
<keyword evidence="3" id="KW-0813">Transport</keyword>
<evidence type="ECO:0000313" key="11">
    <source>
        <dbReference type="Proteomes" id="UP000185478"/>
    </source>
</evidence>
<dbReference type="InterPro" id="IPR004840">
    <property type="entry name" value="Amino_acid_permease_CS"/>
</dbReference>
<feature type="transmembrane region" description="Helical" evidence="8">
    <location>
        <begin position="405"/>
        <end position="427"/>
    </location>
</feature>
<dbReference type="Gene3D" id="1.20.1740.10">
    <property type="entry name" value="Amino acid/polyamine transporter I"/>
    <property type="match status" value="1"/>
</dbReference>
<evidence type="ECO:0000256" key="4">
    <source>
        <dbReference type="ARBA" id="ARBA00022692"/>
    </source>
</evidence>
<organism evidence="10 11">
    <name type="scientific">Corynebacterium aquilae DSM 44791</name>
    <dbReference type="NCBI Taxonomy" id="1431546"/>
    <lineage>
        <taxon>Bacteria</taxon>
        <taxon>Bacillati</taxon>
        <taxon>Actinomycetota</taxon>
        <taxon>Actinomycetes</taxon>
        <taxon>Mycobacteriales</taxon>
        <taxon>Corynebacteriaceae</taxon>
        <taxon>Corynebacterium</taxon>
    </lineage>
</organism>
<dbReference type="Pfam" id="PF00324">
    <property type="entry name" value="AA_permease"/>
    <property type="match status" value="1"/>
</dbReference>
<reference evidence="10 11" key="1">
    <citation type="submission" date="2014-08" db="EMBL/GenBank/DDBJ databases">
        <title>Complete genome sequence of Corynebacterium aquilae S-613T(T) (=DSM 44791(T)), isolated from the choana of a healthy golden eagle.</title>
        <authorList>
            <person name="Ruckert C."/>
            <person name="Albersmeier A."/>
            <person name="Winkler A."/>
            <person name="Kalinowski J."/>
        </authorList>
    </citation>
    <scope>NUCLEOTIDE SEQUENCE [LARGE SCALE GENOMIC DNA]</scope>
    <source>
        <strain evidence="10 11">S-613</strain>
    </source>
</reference>
<dbReference type="RefSeq" id="WP_075725634.1">
    <property type="nucleotide sequence ID" value="NZ_CP009245.1"/>
</dbReference>
<feature type="transmembrane region" description="Helical" evidence="8">
    <location>
        <begin position="433"/>
        <end position="451"/>
    </location>
</feature>
<keyword evidence="4 8" id="KW-0812">Transmembrane</keyword>
<feature type="transmembrane region" description="Helical" evidence="8">
    <location>
        <begin position="47"/>
        <end position="66"/>
    </location>
</feature>
<keyword evidence="11" id="KW-1185">Reference proteome</keyword>